<evidence type="ECO:0000256" key="7">
    <source>
        <dbReference type="PIRSR" id="PIRSR604254-1"/>
    </source>
</evidence>
<dbReference type="NCBIfam" id="TIGR01065">
    <property type="entry name" value="hlyIII"/>
    <property type="match status" value="1"/>
</dbReference>
<dbReference type="STRING" id="765912.Thimo_3156"/>
<dbReference type="RefSeq" id="WP_015281964.1">
    <property type="nucleotide sequence ID" value="NC_019940.1"/>
</dbReference>
<keyword evidence="5 8" id="KW-1133">Transmembrane helix</keyword>
<dbReference type="InterPro" id="IPR005744">
    <property type="entry name" value="Hy-lIII"/>
</dbReference>
<feature type="transmembrane region" description="Helical" evidence="8">
    <location>
        <begin position="12"/>
        <end position="32"/>
    </location>
</feature>
<dbReference type="PANTHER" id="PTHR20855">
    <property type="entry name" value="ADIPOR/PROGESTIN RECEPTOR-RELATED"/>
    <property type="match status" value="1"/>
</dbReference>
<keyword evidence="7" id="KW-0862">Zinc</keyword>
<dbReference type="GO" id="GO:0005886">
    <property type="term" value="C:plasma membrane"/>
    <property type="evidence" value="ECO:0007669"/>
    <property type="project" value="UniProtKB-SubCell"/>
</dbReference>
<feature type="transmembrane region" description="Helical" evidence="8">
    <location>
        <begin position="155"/>
        <end position="174"/>
    </location>
</feature>
<dbReference type="Proteomes" id="UP000010816">
    <property type="component" value="Chromosome"/>
</dbReference>
<evidence type="ECO:0000256" key="5">
    <source>
        <dbReference type="ARBA" id="ARBA00022989"/>
    </source>
</evidence>
<feature type="binding site" evidence="7">
    <location>
        <position position="186"/>
    </location>
    <ligand>
        <name>Zn(2+)</name>
        <dbReference type="ChEBI" id="CHEBI:29105"/>
    </ligand>
</feature>
<gene>
    <name evidence="9" type="ORF">Thimo_3156</name>
</gene>
<dbReference type="eggNOG" id="COG1272">
    <property type="taxonomic scope" value="Bacteria"/>
</dbReference>
<evidence type="ECO:0000256" key="3">
    <source>
        <dbReference type="ARBA" id="ARBA00022475"/>
    </source>
</evidence>
<dbReference type="GO" id="GO:0046872">
    <property type="term" value="F:metal ion binding"/>
    <property type="evidence" value="ECO:0007669"/>
    <property type="project" value="UniProtKB-KW"/>
</dbReference>
<dbReference type="HOGENOM" id="CLU_051078_1_1_6"/>
<keyword evidence="6 8" id="KW-0472">Membrane</keyword>
<organism evidence="9 10">
    <name type="scientific">Thioflavicoccus mobilis 8321</name>
    <dbReference type="NCBI Taxonomy" id="765912"/>
    <lineage>
        <taxon>Bacteria</taxon>
        <taxon>Pseudomonadati</taxon>
        <taxon>Pseudomonadota</taxon>
        <taxon>Gammaproteobacteria</taxon>
        <taxon>Chromatiales</taxon>
        <taxon>Chromatiaceae</taxon>
        <taxon>Thioflavicoccus</taxon>
    </lineage>
</organism>
<evidence type="ECO:0000256" key="4">
    <source>
        <dbReference type="ARBA" id="ARBA00022692"/>
    </source>
</evidence>
<evidence type="ECO:0000256" key="1">
    <source>
        <dbReference type="ARBA" id="ARBA00004651"/>
    </source>
</evidence>
<keyword evidence="10" id="KW-1185">Reference proteome</keyword>
<evidence type="ECO:0000256" key="6">
    <source>
        <dbReference type="ARBA" id="ARBA00023136"/>
    </source>
</evidence>
<comment type="similarity">
    <text evidence="2">Belongs to the UPF0073 (Hly-III) family.</text>
</comment>
<proteinExistence type="inferred from homology"/>
<feature type="binding site" evidence="7">
    <location>
        <position position="182"/>
    </location>
    <ligand>
        <name>Zn(2+)</name>
        <dbReference type="ChEBI" id="CHEBI:29105"/>
    </ligand>
</feature>
<feature type="transmembrane region" description="Helical" evidence="8">
    <location>
        <begin position="77"/>
        <end position="94"/>
    </location>
</feature>
<protein>
    <submittedName>
        <fullName evidence="9">Channel protein, hemolysin III family</fullName>
    </submittedName>
</protein>
<evidence type="ECO:0000313" key="10">
    <source>
        <dbReference type="Proteomes" id="UP000010816"/>
    </source>
</evidence>
<evidence type="ECO:0000256" key="8">
    <source>
        <dbReference type="SAM" id="Phobius"/>
    </source>
</evidence>
<dbReference type="EMBL" id="CP003051">
    <property type="protein sequence ID" value="AGA91836.1"/>
    <property type="molecule type" value="Genomic_DNA"/>
</dbReference>
<comment type="subcellular location">
    <subcellularLocation>
        <location evidence="1">Cell membrane</location>
        <topology evidence="1">Multi-pass membrane protein</topology>
    </subcellularLocation>
</comment>
<accession>L0H0U2</accession>
<keyword evidence="7" id="KW-0479">Metal-binding</keyword>
<evidence type="ECO:0000313" key="9">
    <source>
        <dbReference type="EMBL" id="AGA91836.1"/>
    </source>
</evidence>
<dbReference type="AlphaFoldDB" id="L0H0U2"/>
<dbReference type="KEGG" id="tmb:Thimo_3156"/>
<sequence>MYEGERFNSITHLVGAALALVGGAVLVTLGAIDGDARKIVSFSVYGATLFLLYLFSTLYHSLSGQAKRVFRVLDHQAIYLLIAGTYTPFTLVVLHGATGWWLFGAIWALALFGIVLDALPRRGPRIVPVIIYLIMGWLCLLAFDSVIAALPPAGFHWLLAGGLFYTSGIAFYAFDHRCGWFHGIWHLFVLAGSVCHYFAILLYF</sequence>
<keyword evidence="3" id="KW-1003">Cell membrane</keyword>
<feature type="transmembrane region" description="Helical" evidence="8">
    <location>
        <begin position="183"/>
        <end position="203"/>
    </location>
</feature>
<feature type="binding site" evidence="7">
    <location>
        <position position="60"/>
    </location>
    <ligand>
        <name>Zn(2+)</name>
        <dbReference type="ChEBI" id="CHEBI:29105"/>
    </ligand>
</feature>
<keyword evidence="4 8" id="KW-0812">Transmembrane</keyword>
<feature type="transmembrane region" description="Helical" evidence="8">
    <location>
        <begin position="100"/>
        <end position="119"/>
    </location>
</feature>
<dbReference type="Pfam" id="PF03006">
    <property type="entry name" value="HlyIII"/>
    <property type="match status" value="1"/>
</dbReference>
<reference evidence="9 10" key="1">
    <citation type="submission" date="2011-09" db="EMBL/GenBank/DDBJ databases">
        <title>Complete sequence of chromosome of Thioflavicoccus mobilis 8321.</title>
        <authorList>
            <consortium name="US DOE Joint Genome Institute"/>
            <person name="Lucas S."/>
            <person name="Han J."/>
            <person name="Lapidus A."/>
            <person name="Cheng J.-F."/>
            <person name="Goodwin L."/>
            <person name="Pitluck S."/>
            <person name="Peters L."/>
            <person name="Ovchinnikova G."/>
            <person name="Lu M."/>
            <person name="Detter J.C."/>
            <person name="Han C."/>
            <person name="Tapia R."/>
            <person name="Land M."/>
            <person name="Hauser L."/>
            <person name="Kyrpides N."/>
            <person name="Ivanova N."/>
            <person name="Pagani I."/>
            <person name="Vogl K."/>
            <person name="Liu Z."/>
            <person name="Imhoff J."/>
            <person name="Thiel V."/>
            <person name="Frigaard N.-U."/>
            <person name="Bryant D."/>
            <person name="Woyke T."/>
        </authorList>
    </citation>
    <scope>NUCLEOTIDE SEQUENCE [LARGE SCALE GENOMIC DNA]</scope>
    <source>
        <strain evidence="9 10">8321</strain>
    </source>
</reference>
<dbReference type="PANTHER" id="PTHR20855:SF3">
    <property type="entry name" value="LD03007P"/>
    <property type="match status" value="1"/>
</dbReference>
<evidence type="ECO:0000256" key="2">
    <source>
        <dbReference type="ARBA" id="ARBA00008488"/>
    </source>
</evidence>
<feature type="transmembrane region" description="Helical" evidence="8">
    <location>
        <begin position="126"/>
        <end position="149"/>
    </location>
</feature>
<dbReference type="OrthoDB" id="9813689at2"/>
<name>L0H0U2_9GAMM</name>
<dbReference type="GO" id="GO:0140911">
    <property type="term" value="F:pore-forming activity"/>
    <property type="evidence" value="ECO:0007669"/>
    <property type="project" value="InterPro"/>
</dbReference>
<dbReference type="PATRIC" id="fig|765912.4.peg.3086"/>
<dbReference type="InterPro" id="IPR004254">
    <property type="entry name" value="AdipoR/HlyIII-related"/>
</dbReference>
<feature type="transmembrane region" description="Helical" evidence="8">
    <location>
        <begin position="38"/>
        <end position="56"/>
    </location>
</feature>